<keyword evidence="8 9" id="KW-0472">Membrane</keyword>
<keyword evidence="4 9" id="KW-0812">Transmembrane</keyword>
<evidence type="ECO:0000256" key="4">
    <source>
        <dbReference type="ARBA" id="ARBA00022692"/>
    </source>
</evidence>
<evidence type="ECO:0000256" key="3">
    <source>
        <dbReference type="ARBA" id="ARBA00022531"/>
    </source>
</evidence>
<dbReference type="Gene3D" id="1.20.860.20">
    <property type="entry name" value="Photosystem I PsaK, reaction centre"/>
    <property type="match status" value="1"/>
</dbReference>
<reference evidence="10 11" key="1">
    <citation type="submission" date="2022-04" db="EMBL/GenBank/DDBJ databases">
        <title>Positive selection, recombination, and allopatry shape intraspecific diversity of widespread and dominant cyanobacteria.</title>
        <authorList>
            <person name="Wei J."/>
            <person name="Shu W."/>
            <person name="Hu C."/>
        </authorList>
    </citation>
    <scope>NUCLEOTIDE SEQUENCE [LARGE SCALE GENOMIC DNA]</scope>
    <source>
        <strain evidence="10 11">GB2-A4</strain>
    </source>
</reference>
<evidence type="ECO:0000256" key="2">
    <source>
        <dbReference type="ARBA" id="ARBA00006458"/>
    </source>
</evidence>
<dbReference type="NCBIfam" id="NF009693">
    <property type="entry name" value="PRK13216.1"/>
    <property type="match status" value="1"/>
</dbReference>
<evidence type="ECO:0000256" key="1">
    <source>
        <dbReference type="ARBA" id="ARBA00004141"/>
    </source>
</evidence>
<evidence type="ECO:0000256" key="5">
    <source>
        <dbReference type="ARBA" id="ARBA00022836"/>
    </source>
</evidence>
<comment type="subcellular location">
    <subcellularLocation>
        <location evidence="1">Membrane</location>
        <topology evidence="1">Multi-pass membrane protein</topology>
    </subcellularLocation>
</comment>
<keyword evidence="11" id="KW-1185">Reference proteome</keyword>
<dbReference type="PROSITE" id="PS01026">
    <property type="entry name" value="PHOTOSYSTEM_I_PSAGK"/>
    <property type="match status" value="1"/>
</dbReference>
<feature type="transmembrane region" description="Helical" evidence="9">
    <location>
        <begin position="66"/>
        <end position="88"/>
    </location>
</feature>
<evidence type="ECO:0000256" key="9">
    <source>
        <dbReference type="SAM" id="Phobius"/>
    </source>
</evidence>
<sequence>MIHSMLLAAVPAATSQDPTALWNWQGTPIMIGSCLLALFIASRTVRFPKVGPKMPLGPFSGLLNNMSVATFLGAMSFGHILGVLGILLSSSWLK</sequence>
<keyword evidence="7" id="KW-0793">Thylakoid</keyword>
<dbReference type="Pfam" id="PF01241">
    <property type="entry name" value="PSI_PSAK"/>
    <property type="match status" value="1"/>
</dbReference>
<evidence type="ECO:0000313" key="11">
    <source>
        <dbReference type="Proteomes" id="UP001464891"/>
    </source>
</evidence>
<comment type="similarity">
    <text evidence="2">Belongs to the PsaG/PsaK family.</text>
</comment>
<dbReference type="SUPFAM" id="SSF81563">
    <property type="entry name" value="Photosystem I reaction center subunit X, PsaK"/>
    <property type="match status" value="1"/>
</dbReference>
<evidence type="ECO:0000256" key="6">
    <source>
        <dbReference type="ARBA" id="ARBA00022989"/>
    </source>
</evidence>
<evidence type="ECO:0000313" key="10">
    <source>
        <dbReference type="EMBL" id="MEP0818832.1"/>
    </source>
</evidence>
<evidence type="ECO:0000256" key="8">
    <source>
        <dbReference type="ARBA" id="ARBA00023136"/>
    </source>
</evidence>
<proteinExistence type="inferred from homology"/>
<keyword evidence="6 9" id="KW-1133">Transmembrane helix</keyword>
<dbReference type="InterPro" id="IPR037101">
    <property type="entry name" value="PSI_PsaK_bact"/>
</dbReference>
<comment type="caution">
    <text evidence="10">The sequence shown here is derived from an EMBL/GenBank/DDBJ whole genome shotgun (WGS) entry which is preliminary data.</text>
</comment>
<feature type="transmembrane region" description="Helical" evidence="9">
    <location>
        <begin position="25"/>
        <end position="45"/>
    </location>
</feature>
<keyword evidence="5" id="KW-0603">Photosystem I</keyword>
<dbReference type="RefSeq" id="WP_242016965.1">
    <property type="nucleotide sequence ID" value="NZ_JAMPKM010000011.1"/>
</dbReference>
<dbReference type="InterPro" id="IPR035982">
    <property type="entry name" value="PSI_centre_PsaK_sf"/>
</dbReference>
<evidence type="ECO:0000256" key="7">
    <source>
        <dbReference type="ARBA" id="ARBA00023078"/>
    </source>
</evidence>
<organism evidence="10 11">
    <name type="scientific">Trichocoleus desertorum GB2-A4</name>
    <dbReference type="NCBI Taxonomy" id="2933944"/>
    <lineage>
        <taxon>Bacteria</taxon>
        <taxon>Bacillati</taxon>
        <taxon>Cyanobacteriota</taxon>
        <taxon>Cyanophyceae</taxon>
        <taxon>Leptolyngbyales</taxon>
        <taxon>Trichocoleusaceae</taxon>
        <taxon>Trichocoleus</taxon>
    </lineage>
</organism>
<name>A0ABV0JAN6_9CYAN</name>
<gene>
    <name evidence="10" type="ORF">NC998_17175</name>
</gene>
<dbReference type="InterPro" id="IPR000549">
    <property type="entry name" value="PSI_PsaG/PsaK"/>
</dbReference>
<keyword evidence="3" id="KW-0602">Photosynthesis</keyword>
<accession>A0ABV0JAN6</accession>
<dbReference type="Proteomes" id="UP001464891">
    <property type="component" value="Unassembled WGS sequence"/>
</dbReference>
<protein>
    <submittedName>
        <fullName evidence="10">Photosystem I reaction center subunit PsaK</fullName>
    </submittedName>
</protein>
<dbReference type="EMBL" id="JAMPKM010000011">
    <property type="protein sequence ID" value="MEP0818832.1"/>
    <property type="molecule type" value="Genomic_DNA"/>
</dbReference>